<dbReference type="GO" id="GO:0000160">
    <property type="term" value="P:phosphorelay signal transduction system"/>
    <property type="evidence" value="ECO:0007669"/>
    <property type="project" value="InterPro"/>
</dbReference>
<accession>A0A1T5BHA1</accession>
<gene>
    <name evidence="3" type="ORF">SAMN05661099_1565</name>
</gene>
<proteinExistence type="predicted"/>
<evidence type="ECO:0000256" key="1">
    <source>
        <dbReference type="PROSITE-ProRule" id="PRU00169"/>
    </source>
</evidence>
<evidence type="ECO:0000259" key="2">
    <source>
        <dbReference type="PROSITE" id="PS50110"/>
    </source>
</evidence>
<organism evidence="3 4">
    <name type="scientific">Daejeonella lutea</name>
    <dbReference type="NCBI Taxonomy" id="572036"/>
    <lineage>
        <taxon>Bacteria</taxon>
        <taxon>Pseudomonadati</taxon>
        <taxon>Bacteroidota</taxon>
        <taxon>Sphingobacteriia</taxon>
        <taxon>Sphingobacteriales</taxon>
        <taxon>Sphingobacteriaceae</taxon>
        <taxon>Daejeonella</taxon>
    </lineage>
</organism>
<dbReference type="OrthoDB" id="1121174at2"/>
<keyword evidence="4" id="KW-1185">Reference proteome</keyword>
<dbReference type="InterPro" id="IPR001789">
    <property type="entry name" value="Sig_transdc_resp-reg_receiver"/>
</dbReference>
<dbReference type="RefSeq" id="WP_079702028.1">
    <property type="nucleotide sequence ID" value="NZ_FUYR01000001.1"/>
</dbReference>
<dbReference type="Gene3D" id="3.40.50.2300">
    <property type="match status" value="1"/>
</dbReference>
<dbReference type="SUPFAM" id="SSF52172">
    <property type="entry name" value="CheY-like"/>
    <property type="match status" value="1"/>
</dbReference>
<feature type="modified residue" description="4-aspartylphosphate" evidence="1">
    <location>
        <position position="69"/>
    </location>
</feature>
<dbReference type="PROSITE" id="PS50110">
    <property type="entry name" value="RESPONSE_REGULATORY"/>
    <property type="match status" value="1"/>
</dbReference>
<sequence length="149" mass="17511">MLLEKLNTVLCVNDNEITLFILKRTISKANFAEQIVEKKDGNEAFRYCQQLVDKGEYLNGNYPKVIFLDLQMPVLDGWEFMDQFTTRIWPFFKETKIVITSQSVDQSDILRAEKYPFVIDFLKHPISVNYLLQLHGALMKEYNLHNCPE</sequence>
<protein>
    <submittedName>
        <fullName evidence="3">CheY chemotaxis protein or a CheY-like REC (Receiver) domain</fullName>
    </submittedName>
</protein>
<dbReference type="Proteomes" id="UP000189981">
    <property type="component" value="Unassembled WGS sequence"/>
</dbReference>
<evidence type="ECO:0000313" key="3">
    <source>
        <dbReference type="EMBL" id="SKB46457.1"/>
    </source>
</evidence>
<dbReference type="AlphaFoldDB" id="A0A1T5BHA1"/>
<dbReference type="STRING" id="572036.SAMN05661099_1565"/>
<dbReference type="EMBL" id="FUYR01000001">
    <property type="protein sequence ID" value="SKB46457.1"/>
    <property type="molecule type" value="Genomic_DNA"/>
</dbReference>
<name>A0A1T5BHA1_9SPHI</name>
<dbReference type="SMART" id="SM00448">
    <property type="entry name" value="REC"/>
    <property type="match status" value="1"/>
</dbReference>
<dbReference type="Pfam" id="PF00072">
    <property type="entry name" value="Response_reg"/>
    <property type="match status" value="1"/>
</dbReference>
<keyword evidence="1" id="KW-0597">Phosphoprotein</keyword>
<feature type="domain" description="Response regulatory" evidence="2">
    <location>
        <begin position="8"/>
        <end position="139"/>
    </location>
</feature>
<reference evidence="4" key="1">
    <citation type="submission" date="2017-02" db="EMBL/GenBank/DDBJ databases">
        <authorList>
            <person name="Varghese N."/>
            <person name="Submissions S."/>
        </authorList>
    </citation>
    <scope>NUCLEOTIDE SEQUENCE [LARGE SCALE GENOMIC DNA]</scope>
    <source>
        <strain evidence="4">DSM 22385</strain>
    </source>
</reference>
<dbReference type="InterPro" id="IPR052893">
    <property type="entry name" value="TCS_response_regulator"/>
</dbReference>
<dbReference type="InterPro" id="IPR011006">
    <property type="entry name" value="CheY-like_superfamily"/>
</dbReference>
<evidence type="ECO:0000313" key="4">
    <source>
        <dbReference type="Proteomes" id="UP000189981"/>
    </source>
</evidence>
<dbReference type="PANTHER" id="PTHR44520:SF2">
    <property type="entry name" value="RESPONSE REGULATOR RCP1"/>
    <property type="match status" value="1"/>
</dbReference>
<dbReference type="PANTHER" id="PTHR44520">
    <property type="entry name" value="RESPONSE REGULATOR RCP1-RELATED"/>
    <property type="match status" value="1"/>
</dbReference>